<dbReference type="EMBL" id="GBRH01158441">
    <property type="protein sequence ID" value="JAE39455.1"/>
    <property type="molecule type" value="Transcribed_RNA"/>
</dbReference>
<keyword evidence="1" id="KW-1133">Transmembrane helix</keyword>
<reference evidence="2" key="1">
    <citation type="submission" date="2014-09" db="EMBL/GenBank/DDBJ databases">
        <authorList>
            <person name="Magalhaes I.L.F."/>
            <person name="Oliveira U."/>
            <person name="Santos F.R."/>
            <person name="Vidigal T.H.D.A."/>
            <person name="Brescovit A.D."/>
            <person name="Santos A.J."/>
        </authorList>
    </citation>
    <scope>NUCLEOTIDE SEQUENCE</scope>
    <source>
        <tissue evidence="2">Shoot tissue taken approximately 20 cm above the soil surface</tissue>
    </source>
</reference>
<keyword evidence="1" id="KW-0472">Membrane</keyword>
<dbReference type="AlphaFoldDB" id="A0A0A9HQM6"/>
<name>A0A0A9HQM6_ARUDO</name>
<protein>
    <submittedName>
        <fullName evidence="2">Uncharacterized protein</fullName>
    </submittedName>
</protein>
<keyword evidence="1" id="KW-0812">Transmembrane</keyword>
<sequence>MELIAASTSVSLPAIVSHVEVAVILLSTLFIIGVWSSILGLVMPIGSPRYVKGKEPT</sequence>
<organism evidence="2">
    <name type="scientific">Arundo donax</name>
    <name type="common">Giant reed</name>
    <name type="synonym">Donax arundinaceus</name>
    <dbReference type="NCBI Taxonomy" id="35708"/>
    <lineage>
        <taxon>Eukaryota</taxon>
        <taxon>Viridiplantae</taxon>
        <taxon>Streptophyta</taxon>
        <taxon>Embryophyta</taxon>
        <taxon>Tracheophyta</taxon>
        <taxon>Spermatophyta</taxon>
        <taxon>Magnoliopsida</taxon>
        <taxon>Liliopsida</taxon>
        <taxon>Poales</taxon>
        <taxon>Poaceae</taxon>
        <taxon>PACMAD clade</taxon>
        <taxon>Arundinoideae</taxon>
        <taxon>Arundineae</taxon>
        <taxon>Arundo</taxon>
    </lineage>
</organism>
<feature type="transmembrane region" description="Helical" evidence="1">
    <location>
        <begin position="21"/>
        <end position="42"/>
    </location>
</feature>
<evidence type="ECO:0000313" key="2">
    <source>
        <dbReference type="EMBL" id="JAE39455.1"/>
    </source>
</evidence>
<evidence type="ECO:0000256" key="1">
    <source>
        <dbReference type="SAM" id="Phobius"/>
    </source>
</evidence>
<reference evidence="2" key="2">
    <citation type="journal article" date="2015" name="Data Brief">
        <title>Shoot transcriptome of the giant reed, Arundo donax.</title>
        <authorList>
            <person name="Barrero R.A."/>
            <person name="Guerrero F.D."/>
            <person name="Moolhuijzen P."/>
            <person name="Goolsby J.A."/>
            <person name="Tidwell J."/>
            <person name="Bellgard S.E."/>
            <person name="Bellgard M.I."/>
        </authorList>
    </citation>
    <scope>NUCLEOTIDE SEQUENCE</scope>
    <source>
        <tissue evidence="2">Shoot tissue taken approximately 20 cm above the soil surface</tissue>
    </source>
</reference>
<proteinExistence type="predicted"/>
<accession>A0A0A9HQM6</accession>